<evidence type="ECO:0000256" key="1">
    <source>
        <dbReference type="SAM" id="MobiDB-lite"/>
    </source>
</evidence>
<dbReference type="AlphaFoldDB" id="A0A0F5K429"/>
<feature type="signal peptide" evidence="2">
    <location>
        <begin position="1"/>
        <end position="27"/>
    </location>
</feature>
<proteinExistence type="predicted"/>
<dbReference type="EMBL" id="LAQU01000005">
    <property type="protein sequence ID" value="KKB64287.1"/>
    <property type="molecule type" value="Genomic_DNA"/>
</dbReference>
<name>A0A0F5K429_9BURK</name>
<organism evidence="3 4">
    <name type="scientific">Robbsia andropogonis</name>
    <dbReference type="NCBI Taxonomy" id="28092"/>
    <lineage>
        <taxon>Bacteria</taxon>
        <taxon>Pseudomonadati</taxon>
        <taxon>Pseudomonadota</taxon>
        <taxon>Betaproteobacteria</taxon>
        <taxon>Burkholderiales</taxon>
        <taxon>Burkholderiaceae</taxon>
        <taxon>Robbsia</taxon>
    </lineage>
</organism>
<gene>
    <name evidence="3" type="ORF">WM40_07460</name>
</gene>
<evidence type="ECO:0000313" key="3">
    <source>
        <dbReference type="EMBL" id="KKB64287.1"/>
    </source>
</evidence>
<feature type="region of interest" description="Disordered" evidence="1">
    <location>
        <begin position="74"/>
        <end position="116"/>
    </location>
</feature>
<evidence type="ECO:0000256" key="2">
    <source>
        <dbReference type="SAM" id="SignalP"/>
    </source>
</evidence>
<feature type="chain" id="PRO_5002490822" evidence="2">
    <location>
        <begin position="28"/>
        <end position="116"/>
    </location>
</feature>
<dbReference type="RefSeq" id="WP_024904414.1">
    <property type="nucleotide sequence ID" value="NZ_CADFGU010000003.1"/>
</dbReference>
<comment type="caution">
    <text evidence="3">The sequence shown here is derived from an EMBL/GenBank/DDBJ whole genome shotgun (WGS) entry which is preliminary data.</text>
</comment>
<protein>
    <submittedName>
        <fullName evidence="3">Uncharacterized protein</fullName>
    </submittedName>
</protein>
<sequence>MTAKQLSMVVFVGLALSSLGSLPAARAATHETATAIRSAKHISAHTGQHQKSAMTLDDRRSNLIRDWCNGTLQNDAGDANYPPTRESIQSTRSRRAGRPIPGNYGAPVPGYENGCP</sequence>
<reference evidence="3 4" key="1">
    <citation type="submission" date="2015-03" db="EMBL/GenBank/DDBJ databases">
        <title>Draft Genome Sequence of Burkholderia andropogonis type strain ICMP2807, isolated from Sorghum bicolor.</title>
        <authorList>
            <person name="Lopes-Santos L."/>
            <person name="Castro D.B."/>
            <person name="Ottoboni L.M."/>
            <person name="Park D."/>
            <person name="Weirc B.S."/>
            <person name="Destefano S.A."/>
        </authorList>
    </citation>
    <scope>NUCLEOTIDE SEQUENCE [LARGE SCALE GENOMIC DNA]</scope>
    <source>
        <strain evidence="3 4">ICMP2807</strain>
    </source>
</reference>
<keyword evidence="2" id="KW-0732">Signal</keyword>
<keyword evidence="4" id="KW-1185">Reference proteome</keyword>
<accession>A0A0F5K429</accession>
<dbReference type="Proteomes" id="UP000033618">
    <property type="component" value="Unassembled WGS sequence"/>
</dbReference>
<dbReference type="PATRIC" id="fig|28092.6.peg.1768"/>
<evidence type="ECO:0000313" key="4">
    <source>
        <dbReference type="Proteomes" id="UP000033618"/>
    </source>
</evidence>